<dbReference type="InterPro" id="IPR003337">
    <property type="entry name" value="Trehalose_PPase"/>
</dbReference>
<comment type="function">
    <text evidence="3">Removes the phosphate from trehalose 6-phosphate to produce free trehalose.</text>
</comment>
<dbReference type="SUPFAM" id="SSF56784">
    <property type="entry name" value="HAD-like"/>
    <property type="match status" value="1"/>
</dbReference>
<organism evidence="4">
    <name type="scientific">Prymnesium polylepis</name>
    <dbReference type="NCBI Taxonomy" id="72548"/>
    <lineage>
        <taxon>Eukaryota</taxon>
        <taxon>Haptista</taxon>
        <taxon>Haptophyta</taxon>
        <taxon>Prymnesiophyceae</taxon>
        <taxon>Prymnesiales</taxon>
        <taxon>Prymnesiaceae</taxon>
        <taxon>Prymnesium</taxon>
    </lineage>
</organism>
<dbReference type="InterPro" id="IPR023214">
    <property type="entry name" value="HAD_sf"/>
</dbReference>
<dbReference type="EC" id="3.1.3.12" evidence="3"/>
<dbReference type="Gene3D" id="3.40.50.1000">
    <property type="entry name" value="HAD superfamily/HAD-like"/>
    <property type="match status" value="1"/>
</dbReference>
<reference evidence="4" key="1">
    <citation type="submission" date="2021-01" db="EMBL/GenBank/DDBJ databases">
        <authorList>
            <person name="Corre E."/>
            <person name="Pelletier E."/>
            <person name="Niang G."/>
            <person name="Scheremetjew M."/>
            <person name="Finn R."/>
            <person name="Kale V."/>
            <person name="Holt S."/>
            <person name="Cochrane G."/>
            <person name="Meng A."/>
            <person name="Brown T."/>
            <person name="Cohen L."/>
        </authorList>
    </citation>
    <scope>NUCLEOTIDE SEQUENCE</scope>
    <source>
        <strain evidence="4">UIO037</strain>
    </source>
</reference>
<dbReference type="PANTHER" id="PTHR43768">
    <property type="entry name" value="TREHALOSE 6-PHOSPHATE PHOSPHATASE"/>
    <property type="match status" value="1"/>
</dbReference>
<keyword evidence="2 3" id="KW-0378">Hydrolase</keyword>
<comment type="catalytic activity">
    <reaction evidence="1 3">
        <text>alpha,alpha-trehalose 6-phosphate + H2O = alpha,alpha-trehalose + phosphate</text>
        <dbReference type="Rhea" id="RHEA:23420"/>
        <dbReference type="ChEBI" id="CHEBI:15377"/>
        <dbReference type="ChEBI" id="CHEBI:16551"/>
        <dbReference type="ChEBI" id="CHEBI:43474"/>
        <dbReference type="ChEBI" id="CHEBI:58429"/>
        <dbReference type="EC" id="3.1.3.12"/>
    </reaction>
</comment>
<gene>
    <name evidence="4" type="ORF">CPOL0286_LOCUS13883</name>
</gene>
<proteinExistence type="inferred from homology"/>
<dbReference type="GO" id="GO:0005992">
    <property type="term" value="P:trehalose biosynthetic process"/>
    <property type="evidence" value="ECO:0007669"/>
    <property type="project" value="UniProtKB-UniPathway"/>
</dbReference>
<dbReference type="PANTHER" id="PTHR43768:SF3">
    <property type="entry name" value="TREHALOSE 6-PHOSPHATE PHOSPHATASE"/>
    <property type="match status" value="1"/>
</dbReference>
<name>A0A7S4MW57_9EUKA</name>
<dbReference type="UniPathway" id="UPA00299"/>
<evidence type="ECO:0000256" key="1">
    <source>
        <dbReference type="ARBA" id="ARBA00000500"/>
    </source>
</evidence>
<dbReference type="Gene3D" id="3.30.70.1020">
    <property type="entry name" value="Trehalose-6-phosphate phosphatase related protein, domain 2"/>
    <property type="match status" value="1"/>
</dbReference>
<dbReference type="NCBIfam" id="TIGR00685">
    <property type="entry name" value="T6PP"/>
    <property type="match status" value="1"/>
</dbReference>
<comment type="pathway">
    <text evidence="3">Glycan biosynthesis; trehalose biosynthesis.</text>
</comment>
<dbReference type="InterPro" id="IPR044651">
    <property type="entry name" value="OTSB-like"/>
</dbReference>
<accession>A0A7S4MW57</accession>
<evidence type="ECO:0000256" key="2">
    <source>
        <dbReference type="ARBA" id="ARBA00022801"/>
    </source>
</evidence>
<dbReference type="GO" id="GO:0004805">
    <property type="term" value="F:trehalose-phosphatase activity"/>
    <property type="evidence" value="ECO:0007669"/>
    <property type="project" value="UniProtKB-EC"/>
</dbReference>
<dbReference type="Pfam" id="PF02358">
    <property type="entry name" value="Trehalose_PPase"/>
    <property type="match status" value="1"/>
</dbReference>
<sequence length="231" mass="24808">MRAAVERLAASKEVAIVSGRSRQKVEDFVRLTSLFYAGSHGFDIAGPDGLRHRIGEEALPTLAAARDALQARVASIPGASVEDNQFSVSVHWRNVPEALRGEVEAATRAEVEARHGLKMTTGKCVFEVRPELPGAPVWHKGAAVRFLLDYLINARRAHGLAGHEVEDEVVPIYIGDDVTDEDAFAALHGLGGLSFLVAGAGESERPRETYGSHVLADSDEVQALLHALAAF</sequence>
<comment type="cofactor">
    <cofactor evidence="3">
        <name>a divalent metal cation</name>
        <dbReference type="ChEBI" id="CHEBI:60240"/>
    </cofactor>
</comment>
<evidence type="ECO:0000256" key="3">
    <source>
        <dbReference type="RuleBase" id="RU361117"/>
    </source>
</evidence>
<dbReference type="EMBL" id="HBKO01030488">
    <property type="protein sequence ID" value="CAE2245775.1"/>
    <property type="molecule type" value="Transcribed_RNA"/>
</dbReference>
<protein>
    <recommendedName>
        <fullName evidence="3">Trehalose 6-phosphate phosphatase</fullName>
        <ecNumber evidence="3">3.1.3.12</ecNumber>
    </recommendedName>
</protein>
<dbReference type="AlphaFoldDB" id="A0A7S4MW57"/>
<evidence type="ECO:0000313" key="4">
    <source>
        <dbReference type="EMBL" id="CAE2245775.1"/>
    </source>
</evidence>
<comment type="similarity">
    <text evidence="3">Belongs to the trehalose phosphatase family.</text>
</comment>
<dbReference type="InterPro" id="IPR036412">
    <property type="entry name" value="HAD-like_sf"/>
</dbReference>